<feature type="compositionally biased region" description="Low complexity" evidence="1">
    <location>
        <begin position="150"/>
        <end position="164"/>
    </location>
</feature>
<gene>
    <name evidence="3" type="ORF">E1B28_003999</name>
</gene>
<reference evidence="3" key="1">
    <citation type="journal article" date="2021" name="Genome Biol. Evol.">
        <title>The assembled and annotated genome of the fairy-ring fungus Marasmius oreades.</title>
        <authorList>
            <person name="Hiltunen M."/>
            <person name="Ament-Velasquez S.L."/>
            <person name="Johannesson H."/>
        </authorList>
    </citation>
    <scope>NUCLEOTIDE SEQUENCE</scope>
    <source>
        <strain evidence="3">03SP1</strain>
    </source>
</reference>
<organism evidence="3 4">
    <name type="scientific">Marasmius oreades</name>
    <name type="common">fairy-ring Marasmius</name>
    <dbReference type="NCBI Taxonomy" id="181124"/>
    <lineage>
        <taxon>Eukaryota</taxon>
        <taxon>Fungi</taxon>
        <taxon>Dikarya</taxon>
        <taxon>Basidiomycota</taxon>
        <taxon>Agaricomycotina</taxon>
        <taxon>Agaricomycetes</taxon>
        <taxon>Agaricomycetidae</taxon>
        <taxon>Agaricales</taxon>
        <taxon>Marasmiineae</taxon>
        <taxon>Marasmiaceae</taxon>
        <taxon>Marasmius</taxon>
    </lineage>
</organism>
<dbReference type="RefSeq" id="XP_043013050.1">
    <property type="nucleotide sequence ID" value="XM_043148451.1"/>
</dbReference>
<evidence type="ECO:0000313" key="4">
    <source>
        <dbReference type="Proteomes" id="UP001049176"/>
    </source>
</evidence>
<keyword evidence="4" id="KW-1185">Reference proteome</keyword>
<dbReference type="AlphaFoldDB" id="A0A9P7UXR0"/>
<proteinExistence type="predicted"/>
<dbReference type="Proteomes" id="UP001049176">
    <property type="component" value="Chromosome 2"/>
</dbReference>
<name>A0A9P7UXR0_9AGAR</name>
<protein>
    <submittedName>
        <fullName evidence="3">Uncharacterized protein</fullName>
    </submittedName>
</protein>
<dbReference type="OrthoDB" id="3262664at2759"/>
<feature type="region of interest" description="Disordered" evidence="1">
    <location>
        <begin position="142"/>
        <end position="164"/>
    </location>
</feature>
<evidence type="ECO:0000256" key="1">
    <source>
        <dbReference type="SAM" id="MobiDB-lite"/>
    </source>
</evidence>
<evidence type="ECO:0000256" key="2">
    <source>
        <dbReference type="SAM" id="SignalP"/>
    </source>
</evidence>
<accession>A0A9P7UXR0</accession>
<dbReference type="KEGG" id="more:E1B28_003999"/>
<feature type="signal peptide" evidence="2">
    <location>
        <begin position="1"/>
        <end position="24"/>
    </location>
</feature>
<feature type="compositionally biased region" description="Polar residues" evidence="1">
    <location>
        <begin position="77"/>
        <end position="92"/>
    </location>
</feature>
<sequence length="240" mass="26015">MFSIIYLLTVPPLALIHIPSAVMSISVEDLVCSFSSNHIGQEAMDLAVLQAQLAQAFFNQSSELSSSQKPAGEPFSQPCNTPTGRTPSTNLSWGVADAQRVNRRNSEDVSRELDDVEDERMVEDILVPSSPAPAGAPIFSTQPLSRTSRSHSSAIPLSPSSPTFVSDTSSFTSTDPFYLAQLQAMQTTASPSSVFTQLGRPSQQSPFVNQQQRFEPFGYSSSISLETRNMFATTSVALER</sequence>
<keyword evidence="2" id="KW-0732">Signal</keyword>
<evidence type="ECO:0000313" key="3">
    <source>
        <dbReference type="EMBL" id="KAG7096580.1"/>
    </source>
</evidence>
<feature type="region of interest" description="Disordered" evidence="1">
    <location>
        <begin position="64"/>
        <end position="94"/>
    </location>
</feature>
<dbReference type="GeneID" id="66073075"/>
<comment type="caution">
    <text evidence="3">The sequence shown here is derived from an EMBL/GenBank/DDBJ whole genome shotgun (WGS) entry which is preliminary data.</text>
</comment>
<dbReference type="EMBL" id="CM032182">
    <property type="protein sequence ID" value="KAG7096580.1"/>
    <property type="molecule type" value="Genomic_DNA"/>
</dbReference>
<feature type="chain" id="PRO_5040335838" evidence="2">
    <location>
        <begin position="25"/>
        <end position="240"/>
    </location>
</feature>